<dbReference type="EMBL" id="ML992666">
    <property type="protein sequence ID" value="KAF2215289.1"/>
    <property type="molecule type" value="Genomic_DNA"/>
</dbReference>
<sequence length="213" mass="24797">MSPPEQTHLRSPLRKLPVDLRLMTYARVDKMSRPPLTRFLDISHFLDLFDAFPDLWQDLSAFTQTISIGSLRRPQKWLSRYNRTRPTGGPIFGGPESTILIKRAWWPLQECCYDTYRLRFWLNTKSTSEDFEMRTCYGRMSIQIQSLPDHQPQDFQDGVGEVLLIPHSSRATAQDDSFWEPSRPKMSDFPIIESGYLQKRLAASQIARNSVSR</sequence>
<evidence type="ECO:0000313" key="2">
    <source>
        <dbReference type="Proteomes" id="UP000799539"/>
    </source>
</evidence>
<gene>
    <name evidence="1" type="ORF">CERZMDRAFT_94708</name>
</gene>
<evidence type="ECO:0000313" key="1">
    <source>
        <dbReference type="EMBL" id="KAF2215289.1"/>
    </source>
</evidence>
<proteinExistence type="predicted"/>
<reference evidence="1" key="1">
    <citation type="journal article" date="2020" name="Stud. Mycol.">
        <title>101 Dothideomycetes genomes: a test case for predicting lifestyles and emergence of pathogens.</title>
        <authorList>
            <person name="Haridas S."/>
            <person name="Albert R."/>
            <person name="Binder M."/>
            <person name="Bloem J."/>
            <person name="Labutti K."/>
            <person name="Salamov A."/>
            <person name="Andreopoulos B."/>
            <person name="Baker S."/>
            <person name="Barry K."/>
            <person name="Bills G."/>
            <person name="Bluhm B."/>
            <person name="Cannon C."/>
            <person name="Castanera R."/>
            <person name="Culley D."/>
            <person name="Daum C."/>
            <person name="Ezra D."/>
            <person name="Gonzalez J."/>
            <person name="Henrissat B."/>
            <person name="Kuo A."/>
            <person name="Liang C."/>
            <person name="Lipzen A."/>
            <person name="Lutzoni F."/>
            <person name="Magnuson J."/>
            <person name="Mondo S."/>
            <person name="Nolan M."/>
            <person name="Ohm R."/>
            <person name="Pangilinan J."/>
            <person name="Park H.-J."/>
            <person name="Ramirez L."/>
            <person name="Alfaro M."/>
            <person name="Sun H."/>
            <person name="Tritt A."/>
            <person name="Yoshinaga Y."/>
            <person name="Zwiers L.-H."/>
            <person name="Turgeon B."/>
            <person name="Goodwin S."/>
            <person name="Spatafora J."/>
            <person name="Crous P."/>
            <person name="Grigoriev I."/>
        </authorList>
    </citation>
    <scope>NUCLEOTIDE SEQUENCE</scope>
    <source>
        <strain evidence="1">SCOH1-5</strain>
    </source>
</reference>
<name>A0A6A6FPH9_9PEZI</name>
<accession>A0A6A6FPH9</accession>
<dbReference type="AlphaFoldDB" id="A0A6A6FPH9"/>
<dbReference type="Proteomes" id="UP000799539">
    <property type="component" value="Unassembled WGS sequence"/>
</dbReference>
<keyword evidence="2" id="KW-1185">Reference proteome</keyword>
<organism evidence="1 2">
    <name type="scientific">Cercospora zeae-maydis SCOH1-5</name>
    <dbReference type="NCBI Taxonomy" id="717836"/>
    <lineage>
        <taxon>Eukaryota</taxon>
        <taxon>Fungi</taxon>
        <taxon>Dikarya</taxon>
        <taxon>Ascomycota</taxon>
        <taxon>Pezizomycotina</taxon>
        <taxon>Dothideomycetes</taxon>
        <taxon>Dothideomycetidae</taxon>
        <taxon>Mycosphaerellales</taxon>
        <taxon>Mycosphaerellaceae</taxon>
        <taxon>Cercospora</taxon>
    </lineage>
</organism>
<protein>
    <submittedName>
        <fullName evidence="1">Uncharacterized protein</fullName>
    </submittedName>
</protein>